<name>A0A5B0N5K7_PUCGR</name>
<sequence length="151" mass="16665">MPACGAILTIGWTGRGQRRIRVRSLSVSPPSIISAVAQHTVPRAHSTALPPPINHAYPDSTPSASHQGKDHNNNFRPNRIPTPFVKLHSTDPRTHCHSHEISPGIPWVGLERLSPPLRPSTTRLQLVLKNPTFSPRSSNPSRKNPHPWHPS</sequence>
<comment type="caution">
    <text evidence="2">The sequence shown here is derived from an EMBL/GenBank/DDBJ whole genome shotgun (WGS) entry which is preliminary data.</text>
</comment>
<feature type="compositionally biased region" description="Basic and acidic residues" evidence="1">
    <location>
        <begin position="88"/>
        <end position="100"/>
    </location>
</feature>
<feature type="region of interest" description="Disordered" evidence="1">
    <location>
        <begin position="43"/>
        <end position="102"/>
    </location>
</feature>
<protein>
    <submittedName>
        <fullName evidence="2">Uncharacterized protein</fullName>
    </submittedName>
</protein>
<accession>A0A5B0N5K7</accession>
<evidence type="ECO:0000313" key="3">
    <source>
        <dbReference type="Proteomes" id="UP000325313"/>
    </source>
</evidence>
<organism evidence="2 3">
    <name type="scientific">Puccinia graminis f. sp. tritici</name>
    <dbReference type="NCBI Taxonomy" id="56615"/>
    <lineage>
        <taxon>Eukaryota</taxon>
        <taxon>Fungi</taxon>
        <taxon>Dikarya</taxon>
        <taxon>Basidiomycota</taxon>
        <taxon>Pucciniomycotina</taxon>
        <taxon>Pucciniomycetes</taxon>
        <taxon>Pucciniales</taxon>
        <taxon>Pucciniaceae</taxon>
        <taxon>Puccinia</taxon>
    </lineage>
</organism>
<evidence type="ECO:0000313" key="2">
    <source>
        <dbReference type="EMBL" id="KAA1083420.1"/>
    </source>
</evidence>
<dbReference type="AlphaFoldDB" id="A0A5B0N5K7"/>
<dbReference type="EMBL" id="VDEP01000438">
    <property type="protein sequence ID" value="KAA1083420.1"/>
    <property type="molecule type" value="Genomic_DNA"/>
</dbReference>
<gene>
    <name evidence="2" type="ORF">PGTUg99_032788</name>
</gene>
<evidence type="ECO:0000256" key="1">
    <source>
        <dbReference type="SAM" id="MobiDB-lite"/>
    </source>
</evidence>
<proteinExistence type="predicted"/>
<feature type="region of interest" description="Disordered" evidence="1">
    <location>
        <begin position="128"/>
        <end position="151"/>
    </location>
</feature>
<reference evidence="2 3" key="1">
    <citation type="submission" date="2019-05" db="EMBL/GenBank/DDBJ databases">
        <title>Emergence of the Ug99 lineage of the wheat stem rust pathogen through somatic hybridization.</title>
        <authorList>
            <person name="Li F."/>
            <person name="Upadhyaya N.M."/>
            <person name="Sperschneider J."/>
            <person name="Matny O."/>
            <person name="Nguyen-Phuc H."/>
            <person name="Mago R."/>
            <person name="Raley C."/>
            <person name="Miller M.E."/>
            <person name="Silverstein K.A.T."/>
            <person name="Henningsen E."/>
            <person name="Hirsch C.D."/>
            <person name="Visser B."/>
            <person name="Pretorius Z.A."/>
            <person name="Steffenson B.J."/>
            <person name="Schwessinger B."/>
            <person name="Dodds P.N."/>
            <person name="Figueroa M."/>
        </authorList>
    </citation>
    <scope>NUCLEOTIDE SEQUENCE [LARGE SCALE GENOMIC DNA]</scope>
    <source>
        <strain evidence="2 3">Ug99</strain>
    </source>
</reference>
<dbReference type="Proteomes" id="UP000325313">
    <property type="component" value="Unassembled WGS sequence"/>
</dbReference>